<feature type="transmembrane region" description="Helical" evidence="1">
    <location>
        <begin position="199"/>
        <end position="216"/>
    </location>
</feature>
<protein>
    <recommendedName>
        <fullName evidence="3">Glycosyltransferase RgtA/B/C/D-like domain-containing protein</fullName>
    </recommendedName>
</protein>
<feature type="transmembrane region" description="Helical" evidence="1">
    <location>
        <begin position="12"/>
        <end position="34"/>
    </location>
</feature>
<feature type="transmembrane region" description="Helical" evidence="1">
    <location>
        <begin position="397"/>
        <end position="415"/>
    </location>
</feature>
<feature type="transmembrane region" description="Helical" evidence="1">
    <location>
        <begin position="176"/>
        <end position="193"/>
    </location>
</feature>
<evidence type="ECO:0008006" key="3">
    <source>
        <dbReference type="Google" id="ProtNLM"/>
    </source>
</evidence>
<keyword evidence="1" id="KW-0472">Membrane</keyword>
<sequence>MVFKKDGQTLCLAALSAVLLLYLASFAVINFFGFMKFCNSDMYQDITYAMLAWRDKSFFPQGWVFGNQYYVFTTPVLCALFYGLTSNASFSMALATTVMTGLILLSMWYLLRPFTDGVGCLVGVTAMAGCMITANAAESLEGQLFYVLASYYAGYLITMLVVIGDYSRAVCFENKRGFSLSLVLSSVLCFAAGMQSFRLTAVLILPLMAAELLRMFTLQQKKESEKWGRALAVPGRVLLYEMSNLAGAVYIAALRIPQVTIYGSLGPRALSDWKNAYAINSRIFSKLTGFFYTQTEELSLPYYALSLLFIGVVVCAALVTLYRYISERRIGICNRKSLFGVIVIVVFGISIVGLFAMNLLCDINFRTPYLFIWYPFTAILCAIFVKMKNTSSWRNAAVALLCAGFVGNWAVGYASEVQQSLEPRETSILKVVSDFVVEQGFTYVYGDLAITGPIAAYTNGRVLAASSYGNALEILPYINPQGVYGEAENQNAVYVFRGRDDIEALEYAKTIDARMTLVAEYSRGYYTLYTSDKPLMHYGSMLTASTVPRQ</sequence>
<dbReference type="EMBL" id="VSSQ01010401">
    <property type="protein sequence ID" value="MPM44241.1"/>
    <property type="molecule type" value="Genomic_DNA"/>
</dbReference>
<comment type="caution">
    <text evidence="2">The sequence shown here is derived from an EMBL/GenBank/DDBJ whole genome shotgun (WGS) entry which is preliminary data.</text>
</comment>
<reference evidence="2" key="1">
    <citation type="submission" date="2019-08" db="EMBL/GenBank/DDBJ databases">
        <authorList>
            <person name="Kucharzyk K."/>
            <person name="Murdoch R.W."/>
            <person name="Higgins S."/>
            <person name="Loffler F."/>
        </authorList>
    </citation>
    <scope>NUCLEOTIDE SEQUENCE</scope>
</reference>
<gene>
    <name evidence="2" type="ORF">SDC9_90919</name>
</gene>
<accession>A0A644ZWE0</accession>
<organism evidence="2">
    <name type="scientific">bioreactor metagenome</name>
    <dbReference type="NCBI Taxonomy" id="1076179"/>
    <lineage>
        <taxon>unclassified sequences</taxon>
        <taxon>metagenomes</taxon>
        <taxon>ecological metagenomes</taxon>
    </lineage>
</organism>
<keyword evidence="1" id="KW-1133">Transmembrane helix</keyword>
<feature type="transmembrane region" description="Helical" evidence="1">
    <location>
        <begin position="237"/>
        <end position="256"/>
    </location>
</feature>
<feature type="transmembrane region" description="Helical" evidence="1">
    <location>
        <begin position="369"/>
        <end position="385"/>
    </location>
</feature>
<feature type="transmembrane region" description="Helical" evidence="1">
    <location>
        <begin position="90"/>
        <end position="111"/>
    </location>
</feature>
<dbReference type="AlphaFoldDB" id="A0A644ZWE0"/>
<feature type="transmembrane region" description="Helical" evidence="1">
    <location>
        <begin position="143"/>
        <end position="164"/>
    </location>
</feature>
<evidence type="ECO:0000256" key="1">
    <source>
        <dbReference type="SAM" id="Phobius"/>
    </source>
</evidence>
<feature type="transmembrane region" description="Helical" evidence="1">
    <location>
        <begin position="302"/>
        <end position="325"/>
    </location>
</feature>
<proteinExistence type="predicted"/>
<keyword evidence="1" id="KW-0812">Transmembrane</keyword>
<evidence type="ECO:0000313" key="2">
    <source>
        <dbReference type="EMBL" id="MPM44241.1"/>
    </source>
</evidence>
<feature type="transmembrane region" description="Helical" evidence="1">
    <location>
        <begin position="337"/>
        <end position="357"/>
    </location>
</feature>
<name>A0A644ZWE0_9ZZZZ</name>
<feature type="transmembrane region" description="Helical" evidence="1">
    <location>
        <begin position="63"/>
        <end position="84"/>
    </location>
</feature>
<feature type="transmembrane region" description="Helical" evidence="1">
    <location>
        <begin position="118"/>
        <end position="137"/>
    </location>
</feature>